<reference evidence="10" key="2">
    <citation type="submission" date="2025-08" db="UniProtKB">
        <authorList>
            <consortium name="RefSeq"/>
        </authorList>
    </citation>
    <scope>IDENTIFICATION</scope>
    <source>
        <tissue evidence="10">Young leaves</tissue>
    </source>
</reference>
<dbReference type="OrthoDB" id="1431247at2759"/>
<dbReference type="AlphaFoldDB" id="A0A8B8KCU6"/>
<dbReference type="Gene3D" id="2.60.40.790">
    <property type="match status" value="1"/>
</dbReference>
<accession>A0A8B8KCU6</accession>
<gene>
    <name evidence="10" type="primary">LOC113854630</name>
</gene>
<dbReference type="GO" id="GO:0005886">
    <property type="term" value="C:plasma membrane"/>
    <property type="evidence" value="ECO:0007669"/>
    <property type="project" value="UniProtKB-SubCell"/>
</dbReference>
<proteinExistence type="inferred from homology"/>
<dbReference type="SUPFAM" id="SSF49764">
    <property type="entry name" value="HSP20-like chaperones"/>
    <property type="match status" value="1"/>
</dbReference>
<evidence type="ECO:0000256" key="1">
    <source>
        <dbReference type="ARBA" id="ARBA00004162"/>
    </source>
</evidence>
<feature type="transmembrane region" description="Helical" evidence="7">
    <location>
        <begin position="225"/>
        <end position="246"/>
    </location>
</feature>
<feature type="region of interest" description="Disordered" evidence="6">
    <location>
        <begin position="109"/>
        <end position="188"/>
    </location>
</feature>
<dbReference type="PROSITE" id="PS01031">
    <property type="entry name" value="SHSP"/>
    <property type="match status" value="1"/>
</dbReference>
<protein>
    <submittedName>
        <fullName evidence="10">Inactive protein RESTRICTED TEV MOVEMENT 2-like</fullName>
    </submittedName>
</protein>
<feature type="domain" description="SHSP" evidence="8">
    <location>
        <begin position="16"/>
        <end position="120"/>
    </location>
</feature>
<dbReference type="PANTHER" id="PTHR43670:SF73">
    <property type="entry name" value="INACTIVE PROTEIN RESTRICTED TEV MOVEMENT 2-LIKE"/>
    <property type="match status" value="1"/>
</dbReference>
<name>A0A8B8KCU6_ABRPR</name>
<dbReference type="GeneID" id="113854630"/>
<evidence type="ECO:0000256" key="4">
    <source>
        <dbReference type="PROSITE-ProRule" id="PRU00285"/>
    </source>
</evidence>
<dbReference type="GO" id="GO:0006952">
    <property type="term" value="P:defense response"/>
    <property type="evidence" value="ECO:0007669"/>
    <property type="project" value="UniProtKB-KW"/>
</dbReference>
<dbReference type="CDD" id="cd00298">
    <property type="entry name" value="ACD_sHsps_p23-like"/>
    <property type="match status" value="1"/>
</dbReference>
<feature type="compositionally biased region" description="Basic and acidic residues" evidence="6">
    <location>
        <begin position="116"/>
        <end position="168"/>
    </location>
</feature>
<dbReference type="RefSeq" id="XP_027341561.1">
    <property type="nucleotide sequence ID" value="XM_027485760.1"/>
</dbReference>
<keyword evidence="7" id="KW-0812">Transmembrane</keyword>
<keyword evidence="2" id="KW-1003">Cell membrane</keyword>
<sequence length="258" mass="28986">MAQMDPRRHDASAADRVYEDFEPSYEWTQDEQSDVLILMLRGFIRENLKVQISSNRILKIRGEQQISDNKWSRFNKEFTIPPHSNPNGIKAKLVGGLLYITLAKSNTEVKPVTKSPVHEAPNHEAGDRAKPMEDRTEAKHESTEAPRQEEPKASEVSQKKSQKEKEQPSYDDSVVQNRAKATTHEAKEMHETIGGLVKGGEKKADKRLPTTLSGLVVEIIEQKKLANLLVIIFLILVMGICVKNAIKATFGGSSIQEF</sequence>
<comment type="subcellular location">
    <subcellularLocation>
        <location evidence="1">Cell membrane</location>
        <topology evidence="1">Single-pass membrane protein</topology>
    </subcellularLocation>
</comment>
<keyword evidence="9" id="KW-1185">Reference proteome</keyword>
<keyword evidence="3" id="KW-0611">Plant defense</keyword>
<reference evidence="9" key="1">
    <citation type="journal article" date="2019" name="Toxins">
        <title>Detection of Abrin-Like and Prepropulchellin-Like Toxin Genes and Transcripts Using Whole Genome Sequencing and Full-Length Transcript Sequencing of Abrus precatorius.</title>
        <authorList>
            <person name="Hovde B.T."/>
            <person name="Daligault H.E."/>
            <person name="Hanschen E.R."/>
            <person name="Kunde Y.A."/>
            <person name="Johnson M.B."/>
            <person name="Starkenburg S.R."/>
            <person name="Johnson S.L."/>
        </authorList>
    </citation>
    <scope>NUCLEOTIDE SEQUENCE [LARGE SCALE GENOMIC DNA]</scope>
</reference>
<organism evidence="9 10">
    <name type="scientific">Abrus precatorius</name>
    <name type="common">Indian licorice</name>
    <name type="synonym">Glycine abrus</name>
    <dbReference type="NCBI Taxonomy" id="3816"/>
    <lineage>
        <taxon>Eukaryota</taxon>
        <taxon>Viridiplantae</taxon>
        <taxon>Streptophyta</taxon>
        <taxon>Embryophyta</taxon>
        <taxon>Tracheophyta</taxon>
        <taxon>Spermatophyta</taxon>
        <taxon>Magnoliopsida</taxon>
        <taxon>eudicotyledons</taxon>
        <taxon>Gunneridae</taxon>
        <taxon>Pentapetalae</taxon>
        <taxon>rosids</taxon>
        <taxon>fabids</taxon>
        <taxon>Fabales</taxon>
        <taxon>Fabaceae</taxon>
        <taxon>Papilionoideae</taxon>
        <taxon>50 kb inversion clade</taxon>
        <taxon>NPAAA clade</taxon>
        <taxon>indigoferoid/millettioid clade</taxon>
        <taxon>Abreae</taxon>
        <taxon>Abrus</taxon>
    </lineage>
</organism>
<dbReference type="Proteomes" id="UP000694853">
    <property type="component" value="Unplaced"/>
</dbReference>
<dbReference type="GO" id="GO:0034605">
    <property type="term" value="P:cellular response to heat"/>
    <property type="evidence" value="ECO:0007669"/>
    <property type="project" value="TreeGrafter"/>
</dbReference>
<evidence type="ECO:0000256" key="2">
    <source>
        <dbReference type="ARBA" id="ARBA00022475"/>
    </source>
</evidence>
<evidence type="ECO:0000313" key="10">
    <source>
        <dbReference type="RefSeq" id="XP_027341561.1"/>
    </source>
</evidence>
<dbReference type="PANTHER" id="PTHR43670">
    <property type="entry name" value="HEAT SHOCK PROTEIN 26"/>
    <property type="match status" value="1"/>
</dbReference>
<keyword evidence="7" id="KW-0472">Membrane</keyword>
<evidence type="ECO:0000256" key="5">
    <source>
        <dbReference type="RuleBase" id="RU003616"/>
    </source>
</evidence>
<evidence type="ECO:0000256" key="6">
    <source>
        <dbReference type="SAM" id="MobiDB-lite"/>
    </source>
</evidence>
<keyword evidence="7" id="KW-1133">Transmembrane helix</keyword>
<evidence type="ECO:0000256" key="7">
    <source>
        <dbReference type="SAM" id="Phobius"/>
    </source>
</evidence>
<comment type="similarity">
    <text evidence="4 5">Belongs to the small heat shock protein (HSP20) family.</text>
</comment>
<evidence type="ECO:0000256" key="3">
    <source>
        <dbReference type="ARBA" id="ARBA00022821"/>
    </source>
</evidence>
<evidence type="ECO:0000313" key="9">
    <source>
        <dbReference type="Proteomes" id="UP000694853"/>
    </source>
</evidence>
<dbReference type="Pfam" id="PF00011">
    <property type="entry name" value="HSP20"/>
    <property type="match status" value="1"/>
</dbReference>
<evidence type="ECO:0000259" key="8">
    <source>
        <dbReference type="PROSITE" id="PS01031"/>
    </source>
</evidence>
<dbReference type="InterPro" id="IPR008978">
    <property type="entry name" value="HSP20-like_chaperone"/>
</dbReference>
<dbReference type="InterPro" id="IPR002068">
    <property type="entry name" value="A-crystallin/Hsp20_dom"/>
</dbReference>
<dbReference type="KEGG" id="aprc:113854630"/>